<dbReference type="CDD" id="cd02508">
    <property type="entry name" value="ADP_Glucose_PP"/>
    <property type="match status" value="1"/>
</dbReference>
<keyword evidence="13" id="KW-1185">Reference proteome</keyword>
<evidence type="ECO:0000259" key="10">
    <source>
        <dbReference type="Pfam" id="PF00483"/>
    </source>
</evidence>
<dbReference type="AlphaFoldDB" id="A0A7X2S6I1"/>
<dbReference type="PANTHER" id="PTHR43523">
    <property type="entry name" value="GLUCOSE-1-PHOSPHATE ADENYLYLTRANSFERASE-RELATED"/>
    <property type="match status" value="1"/>
</dbReference>
<evidence type="ECO:0000256" key="5">
    <source>
        <dbReference type="ARBA" id="ARBA00022741"/>
    </source>
</evidence>
<comment type="caution">
    <text evidence="12">The sequence shown here is derived from an EMBL/GenBank/DDBJ whole genome shotgun (WGS) entry which is preliminary data.</text>
</comment>
<comment type="catalytic activity">
    <reaction evidence="9">
        <text>alpha-D-glucose 1-phosphate + ATP + H(+) = ADP-alpha-D-glucose + diphosphate</text>
        <dbReference type="Rhea" id="RHEA:12120"/>
        <dbReference type="ChEBI" id="CHEBI:15378"/>
        <dbReference type="ChEBI" id="CHEBI:30616"/>
        <dbReference type="ChEBI" id="CHEBI:33019"/>
        <dbReference type="ChEBI" id="CHEBI:57498"/>
        <dbReference type="ChEBI" id="CHEBI:58601"/>
        <dbReference type="EC" id="2.7.7.27"/>
    </reaction>
</comment>
<dbReference type="GO" id="GO:0008878">
    <property type="term" value="F:glucose-1-phosphate adenylyltransferase activity"/>
    <property type="evidence" value="ECO:0007669"/>
    <property type="project" value="UniProtKB-UniRule"/>
</dbReference>
<dbReference type="CDD" id="cd04651">
    <property type="entry name" value="LbH_G1P_AT_C"/>
    <property type="match status" value="1"/>
</dbReference>
<evidence type="ECO:0000256" key="6">
    <source>
        <dbReference type="ARBA" id="ARBA00022840"/>
    </source>
</evidence>
<dbReference type="OrthoDB" id="9801810at2"/>
<evidence type="ECO:0000313" key="13">
    <source>
        <dbReference type="Proteomes" id="UP000434639"/>
    </source>
</evidence>
<keyword evidence="8 9" id="KW-0119">Carbohydrate metabolism</keyword>
<gene>
    <name evidence="9" type="primary">glgC</name>
    <name evidence="12" type="ORF">GKZ89_13410</name>
</gene>
<dbReference type="PANTHER" id="PTHR43523:SF2">
    <property type="entry name" value="GLUCOSE-1-PHOSPHATE ADENYLYLTRANSFERASE"/>
    <property type="match status" value="1"/>
</dbReference>
<evidence type="ECO:0000256" key="9">
    <source>
        <dbReference type="HAMAP-Rule" id="MF_00624"/>
    </source>
</evidence>
<proteinExistence type="inferred from homology"/>
<feature type="binding site" evidence="9">
    <location>
        <position position="164"/>
    </location>
    <ligand>
        <name>alpha-D-glucose 1-phosphate</name>
        <dbReference type="ChEBI" id="CHEBI:58601"/>
    </ligand>
</feature>
<dbReference type="InterPro" id="IPR029044">
    <property type="entry name" value="Nucleotide-diphossugar_trans"/>
</dbReference>
<evidence type="ECO:0000256" key="7">
    <source>
        <dbReference type="ARBA" id="ARBA00023056"/>
    </source>
</evidence>
<dbReference type="PROSITE" id="PS00810">
    <property type="entry name" value="ADP_GLC_PYROPHOSPH_3"/>
    <property type="match status" value="1"/>
</dbReference>
<dbReference type="RefSeq" id="WP_155112912.1">
    <property type="nucleotide sequence ID" value="NZ_WMIB01000014.1"/>
</dbReference>
<dbReference type="SUPFAM" id="SSF51161">
    <property type="entry name" value="Trimeric LpxA-like enzymes"/>
    <property type="match status" value="1"/>
</dbReference>
<dbReference type="PROSITE" id="PS00808">
    <property type="entry name" value="ADP_GLC_PYROPHOSPH_1"/>
    <property type="match status" value="1"/>
</dbReference>
<comment type="subunit">
    <text evidence="9">Homotetramer.</text>
</comment>
<sequence>MKKKCVAMLLAGGKGSRLSSLTKNLAKPAVPFGGKYRIIDFTLSNCTNSGIDTVGVLTQYQPLVLHSYIGIGNAWDLDRKNGGVTVLPPYAESSEVKWYKGTASAIYQNLNYLEQYDPEYVLILSGDHIYKMDYSEMLDYHIDRGADVSISVIEVPWEEANRFGIMNTNENLEVVEFDEKPQNPKNNLASMGVYIFKWSVLQEYLEMDERNPYSSNDFGKDVIPLLIEEKKKLVAYPFKGYWKDVGTVKSLWEANMDLLKDEPDLNLFNQDWRIYSVNPNQPPQFISEEAEVSDSLVNEGCVVYGTVHHSVLFQGVTVGKGTYLKNCVVMPDAVVGNNVHVENAIIPGGVTIEDNTIIRSNTEFDEVLLVTPDYIKQQQAAARDLEITE</sequence>
<keyword evidence="2 9" id="KW-0321">Glycogen metabolism</keyword>
<dbReference type="EC" id="2.7.7.27" evidence="9"/>
<dbReference type="NCBIfam" id="TIGR02092">
    <property type="entry name" value="glgD"/>
    <property type="match status" value="1"/>
</dbReference>
<keyword evidence="3 9" id="KW-0808">Transferase</keyword>
<dbReference type="HAMAP" id="MF_00624">
    <property type="entry name" value="GlgC"/>
    <property type="match status" value="1"/>
</dbReference>
<organism evidence="12 13">
    <name type="scientific">Metabacillus mangrovi</name>
    <dbReference type="NCBI Taxonomy" id="1491830"/>
    <lineage>
        <taxon>Bacteria</taxon>
        <taxon>Bacillati</taxon>
        <taxon>Bacillota</taxon>
        <taxon>Bacilli</taxon>
        <taxon>Bacillales</taxon>
        <taxon>Bacillaceae</taxon>
        <taxon>Metabacillus</taxon>
    </lineage>
</organism>
<evidence type="ECO:0000313" key="12">
    <source>
        <dbReference type="EMBL" id="MTH54395.1"/>
    </source>
</evidence>
<evidence type="ECO:0000259" key="11">
    <source>
        <dbReference type="Pfam" id="PF24894"/>
    </source>
</evidence>
<dbReference type="Gene3D" id="2.160.10.10">
    <property type="entry name" value="Hexapeptide repeat proteins"/>
    <property type="match status" value="1"/>
</dbReference>
<reference evidence="12 13" key="1">
    <citation type="journal article" date="2017" name="Int. J. Syst. Evol. Microbiol.">
        <title>Bacillus mangrovi sp. nov., isolated from a sediment sample from a mangrove forest.</title>
        <authorList>
            <person name="Gupta V."/>
            <person name="Singh P.K."/>
            <person name="Korpole S."/>
            <person name="Tanuku N.R.S."/>
            <person name="Pinnaka A.K."/>
        </authorList>
    </citation>
    <scope>NUCLEOTIDE SEQUENCE [LARGE SCALE GENOMIC DNA]</scope>
    <source>
        <strain evidence="12 13">KCTC 33872</strain>
    </source>
</reference>
<evidence type="ECO:0000256" key="2">
    <source>
        <dbReference type="ARBA" id="ARBA00022600"/>
    </source>
</evidence>
<evidence type="ECO:0000256" key="4">
    <source>
        <dbReference type="ARBA" id="ARBA00022695"/>
    </source>
</evidence>
<dbReference type="EMBL" id="WMIB01000014">
    <property type="protein sequence ID" value="MTH54395.1"/>
    <property type="molecule type" value="Genomic_DNA"/>
</dbReference>
<protein>
    <recommendedName>
        <fullName evidence="9">Glucose-1-phosphate adenylyltransferase</fullName>
        <ecNumber evidence="9">2.7.7.27</ecNumber>
    </recommendedName>
    <alternativeName>
        <fullName evidence="9">ADP-glucose pyrophosphorylase</fullName>
        <shortName evidence="9">ADPGlc PPase</shortName>
    </alternativeName>
    <alternativeName>
        <fullName evidence="9">ADP-glucose synthase</fullName>
    </alternativeName>
</protein>
<dbReference type="InterPro" id="IPR011004">
    <property type="entry name" value="Trimer_LpxA-like_sf"/>
</dbReference>
<dbReference type="Pfam" id="PF24894">
    <property type="entry name" value="Hexapep_GlmU"/>
    <property type="match status" value="1"/>
</dbReference>
<evidence type="ECO:0000256" key="8">
    <source>
        <dbReference type="ARBA" id="ARBA00023277"/>
    </source>
</evidence>
<comment type="similarity">
    <text evidence="1 9">Belongs to the bacterial/plant glucose-1-phosphate adenylyltransferase family.</text>
</comment>
<dbReference type="NCBIfam" id="TIGR02091">
    <property type="entry name" value="glgC"/>
    <property type="match status" value="1"/>
</dbReference>
<dbReference type="Proteomes" id="UP000434639">
    <property type="component" value="Unassembled WGS sequence"/>
</dbReference>
<keyword evidence="6 9" id="KW-0067">ATP-binding</keyword>
<keyword evidence="4 9" id="KW-0548">Nucleotidyltransferase</keyword>
<feature type="binding site" evidence="9">
    <location>
        <begin position="179"/>
        <end position="180"/>
    </location>
    <ligand>
        <name>alpha-D-glucose 1-phosphate</name>
        <dbReference type="ChEBI" id="CHEBI:58601"/>
    </ligand>
</feature>
<dbReference type="InterPro" id="IPR056818">
    <property type="entry name" value="GlmU/GlgC-like_hexapep"/>
</dbReference>
<dbReference type="InterPro" id="IPR011831">
    <property type="entry name" value="ADP-Glc_PPase"/>
</dbReference>
<feature type="domain" description="Glucose-1-phosphate adenylyltransferase/Bifunctional protein GlmU-like C-terminal hexapeptide" evidence="11">
    <location>
        <begin position="288"/>
        <end position="366"/>
    </location>
</feature>
<comment type="function">
    <text evidence="9">Involved in the biosynthesis of ADP-glucose, a building block required for the elongation reactions to produce glycogen. Catalyzes the reaction between ATP and alpha-D-glucose 1-phosphate (G1P) to produce pyrophosphate and ADP-Glc.</text>
</comment>
<dbReference type="UniPathway" id="UPA00164"/>
<dbReference type="Pfam" id="PF00483">
    <property type="entry name" value="NTP_transferase"/>
    <property type="match status" value="1"/>
</dbReference>
<dbReference type="InterPro" id="IPR011832">
    <property type="entry name" value="GlgDAde_trans"/>
</dbReference>
<feature type="site" description="Could play a key role in the communication between the regulatory and the substrate sites" evidence="9">
    <location>
        <position position="59"/>
    </location>
</feature>
<dbReference type="NCBIfam" id="NF003670">
    <property type="entry name" value="PRK05293.1"/>
    <property type="match status" value="1"/>
</dbReference>
<dbReference type="Gene3D" id="3.90.550.10">
    <property type="entry name" value="Spore Coat Polysaccharide Biosynthesis Protein SpsA, Chain A"/>
    <property type="match status" value="1"/>
</dbReference>
<dbReference type="InterPro" id="IPR005836">
    <property type="entry name" value="ADP_Glu_pyroP_CS"/>
</dbReference>
<name>A0A7X2S6I1_9BACI</name>
<keyword evidence="7 9" id="KW-0320">Glycogen biosynthesis</keyword>
<evidence type="ECO:0000256" key="1">
    <source>
        <dbReference type="ARBA" id="ARBA00010443"/>
    </source>
</evidence>
<accession>A0A7X2S6I1</accession>
<dbReference type="SUPFAM" id="SSF53448">
    <property type="entry name" value="Nucleotide-diphospho-sugar transferases"/>
    <property type="match status" value="1"/>
</dbReference>
<feature type="binding site" evidence="9">
    <location>
        <position position="99"/>
    </location>
    <ligand>
        <name>alpha-D-glucose 1-phosphate</name>
        <dbReference type="ChEBI" id="CHEBI:58601"/>
    </ligand>
</feature>
<evidence type="ECO:0000256" key="3">
    <source>
        <dbReference type="ARBA" id="ARBA00022679"/>
    </source>
</evidence>
<feature type="binding site" evidence="9">
    <location>
        <position position="190"/>
    </location>
    <ligand>
        <name>alpha-D-glucose 1-phosphate</name>
        <dbReference type="ChEBI" id="CHEBI:58601"/>
    </ligand>
</feature>
<feature type="domain" description="Nucleotidyl transferase" evidence="10">
    <location>
        <begin position="7"/>
        <end position="260"/>
    </location>
</feature>
<dbReference type="GO" id="GO:0005524">
    <property type="term" value="F:ATP binding"/>
    <property type="evidence" value="ECO:0007669"/>
    <property type="project" value="UniProtKB-KW"/>
</dbReference>
<dbReference type="GO" id="GO:0005978">
    <property type="term" value="P:glycogen biosynthetic process"/>
    <property type="evidence" value="ECO:0007669"/>
    <property type="project" value="UniProtKB-UniRule"/>
</dbReference>
<keyword evidence="5 9" id="KW-0547">Nucleotide-binding</keyword>
<dbReference type="InterPro" id="IPR023049">
    <property type="entry name" value="GlgC_bac"/>
</dbReference>
<dbReference type="InterPro" id="IPR005835">
    <property type="entry name" value="NTP_transferase_dom"/>
</dbReference>
<feature type="site" description="Could play a key role in the communication between the regulatory and the substrate sites" evidence="9">
    <location>
        <position position="98"/>
    </location>
</feature>
<dbReference type="PROSITE" id="PS00809">
    <property type="entry name" value="ADP_GLC_PYROPHOSPH_2"/>
    <property type="match status" value="1"/>
</dbReference>
<comment type="pathway">
    <text evidence="9">Glycan biosynthesis; glycogen biosynthesis.</text>
</comment>